<dbReference type="InterPro" id="IPR001623">
    <property type="entry name" value="DnaJ_domain"/>
</dbReference>
<evidence type="ECO:0000256" key="1">
    <source>
        <dbReference type="ARBA" id="ARBA00004123"/>
    </source>
</evidence>
<dbReference type="EMBL" id="JAIFRP010000007">
    <property type="protein sequence ID" value="KAK2587395.1"/>
    <property type="molecule type" value="Genomic_DNA"/>
</dbReference>
<dbReference type="Gene3D" id="1.10.287.110">
    <property type="entry name" value="DnaJ domain"/>
    <property type="match status" value="1"/>
</dbReference>
<dbReference type="GO" id="GO:0005681">
    <property type="term" value="C:spliceosomal complex"/>
    <property type="evidence" value="ECO:0007669"/>
    <property type="project" value="TreeGrafter"/>
</dbReference>
<evidence type="ECO:0000256" key="2">
    <source>
        <dbReference type="ARBA" id="ARBA00004496"/>
    </source>
</evidence>
<dbReference type="PRINTS" id="PR00625">
    <property type="entry name" value="JDOMAIN"/>
</dbReference>
<organism evidence="8 9">
    <name type="scientific">Odynerus spinipes</name>
    <dbReference type="NCBI Taxonomy" id="1348599"/>
    <lineage>
        <taxon>Eukaryota</taxon>
        <taxon>Metazoa</taxon>
        <taxon>Ecdysozoa</taxon>
        <taxon>Arthropoda</taxon>
        <taxon>Hexapoda</taxon>
        <taxon>Insecta</taxon>
        <taxon>Pterygota</taxon>
        <taxon>Neoptera</taxon>
        <taxon>Endopterygota</taxon>
        <taxon>Hymenoptera</taxon>
        <taxon>Apocrita</taxon>
        <taxon>Aculeata</taxon>
        <taxon>Vespoidea</taxon>
        <taxon>Vespidae</taxon>
        <taxon>Eumeninae</taxon>
        <taxon>Odynerus</taxon>
    </lineage>
</organism>
<sequence length="296" mass="34121">MDIYEKSLKIIGVEASATVEEVKKAYRKKALSCHPDKHPDNPRAAELFHELSGALEILTDLSARAAYDKILIARRQSKLRTREFDAKRRKFKEDLEAREEAYQNASNNKYSSTNDEQKLQAEIERLQKEGSKLVEEEIALVKKQIWEQLHVSQSDTNPSNYRVKIKWKAAKNDPQNGGYDYDTLYRILYKHGDIAALVVSTTKKGRAMVEYKNKGSAETAAQIEVGFMDNPLTLEGLWYKEKPSFPKEAIHKIPKNVPEVEKQMSDAEYEAFVLNKLRKAQERKRLLEESKTEDLE</sequence>
<comment type="subcellular location">
    <subcellularLocation>
        <location evidence="2">Cytoplasm</location>
    </subcellularLocation>
    <subcellularLocation>
        <location evidence="1">Nucleus</location>
    </subcellularLocation>
</comment>
<dbReference type="GO" id="GO:0003676">
    <property type="term" value="F:nucleic acid binding"/>
    <property type="evidence" value="ECO:0007669"/>
    <property type="project" value="InterPro"/>
</dbReference>
<dbReference type="InterPro" id="IPR034254">
    <property type="entry name" value="DNAJC17_RRM"/>
</dbReference>
<dbReference type="GO" id="GO:0005737">
    <property type="term" value="C:cytoplasm"/>
    <property type="evidence" value="ECO:0007669"/>
    <property type="project" value="UniProtKB-SubCell"/>
</dbReference>
<dbReference type="SUPFAM" id="SSF54928">
    <property type="entry name" value="RNA-binding domain, RBD"/>
    <property type="match status" value="1"/>
</dbReference>
<dbReference type="InterPro" id="IPR012677">
    <property type="entry name" value="Nucleotide-bd_a/b_plait_sf"/>
</dbReference>
<dbReference type="GO" id="GO:0000390">
    <property type="term" value="P:spliceosomal complex disassembly"/>
    <property type="evidence" value="ECO:0007669"/>
    <property type="project" value="TreeGrafter"/>
</dbReference>
<protein>
    <recommendedName>
        <fullName evidence="7">J domain-containing protein</fullName>
    </recommendedName>
</protein>
<evidence type="ECO:0000259" key="7">
    <source>
        <dbReference type="PROSITE" id="PS50076"/>
    </source>
</evidence>
<accession>A0AAD9RXF6</accession>
<keyword evidence="6" id="KW-0175">Coiled coil</keyword>
<feature type="domain" description="J" evidence="7">
    <location>
        <begin position="6"/>
        <end position="71"/>
    </location>
</feature>
<dbReference type="CDD" id="cd12429">
    <property type="entry name" value="RRM_DNAJC17"/>
    <property type="match status" value="1"/>
</dbReference>
<name>A0AAD9RXF6_9HYME</name>
<evidence type="ECO:0000313" key="9">
    <source>
        <dbReference type="Proteomes" id="UP001258017"/>
    </source>
</evidence>
<keyword evidence="9" id="KW-1185">Reference proteome</keyword>
<dbReference type="PANTHER" id="PTHR44313:SF1">
    <property type="entry name" value="DNAJ HOMOLOG SUBFAMILY C MEMBER 17"/>
    <property type="match status" value="1"/>
</dbReference>
<keyword evidence="3" id="KW-0963">Cytoplasm</keyword>
<reference evidence="8" key="1">
    <citation type="submission" date="2021-08" db="EMBL/GenBank/DDBJ databases">
        <authorList>
            <person name="Misof B."/>
            <person name="Oliver O."/>
            <person name="Podsiadlowski L."/>
            <person name="Donath A."/>
            <person name="Peters R."/>
            <person name="Mayer C."/>
            <person name="Rust J."/>
            <person name="Gunkel S."/>
            <person name="Lesny P."/>
            <person name="Martin S."/>
            <person name="Oeyen J.P."/>
            <person name="Petersen M."/>
            <person name="Panagiotis P."/>
            <person name="Wilbrandt J."/>
            <person name="Tanja T."/>
        </authorList>
    </citation>
    <scope>NUCLEOTIDE SEQUENCE</scope>
    <source>
        <strain evidence="8">GBR_01_08_01A</strain>
        <tissue evidence="8">Thorax + abdomen</tissue>
    </source>
</reference>
<dbReference type="CDD" id="cd06257">
    <property type="entry name" value="DnaJ"/>
    <property type="match status" value="1"/>
</dbReference>
<comment type="caution">
    <text evidence="8">The sequence shown here is derived from an EMBL/GenBank/DDBJ whole genome shotgun (WGS) entry which is preliminary data.</text>
</comment>
<gene>
    <name evidence="8" type="ORF">KPH14_003110</name>
</gene>
<evidence type="ECO:0000256" key="6">
    <source>
        <dbReference type="SAM" id="Coils"/>
    </source>
</evidence>
<dbReference type="Gene3D" id="3.30.70.330">
    <property type="match status" value="1"/>
</dbReference>
<dbReference type="InterPro" id="IPR036869">
    <property type="entry name" value="J_dom_sf"/>
</dbReference>
<dbReference type="InterPro" id="IPR035979">
    <property type="entry name" value="RBD_domain_sf"/>
</dbReference>
<evidence type="ECO:0000256" key="3">
    <source>
        <dbReference type="ARBA" id="ARBA00022490"/>
    </source>
</evidence>
<dbReference type="Proteomes" id="UP001258017">
    <property type="component" value="Unassembled WGS sequence"/>
</dbReference>
<dbReference type="AlphaFoldDB" id="A0AAD9RXF6"/>
<feature type="coiled-coil region" evidence="6">
    <location>
        <begin position="88"/>
        <end position="136"/>
    </location>
</feature>
<keyword evidence="4" id="KW-0143">Chaperone</keyword>
<dbReference type="SUPFAM" id="SSF46565">
    <property type="entry name" value="Chaperone J-domain"/>
    <property type="match status" value="1"/>
</dbReference>
<dbReference type="PROSITE" id="PS50076">
    <property type="entry name" value="DNAJ_2"/>
    <property type="match status" value="1"/>
</dbReference>
<keyword evidence="5" id="KW-0539">Nucleus</keyword>
<evidence type="ECO:0000313" key="8">
    <source>
        <dbReference type="EMBL" id="KAK2587395.1"/>
    </source>
</evidence>
<evidence type="ECO:0000256" key="5">
    <source>
        <dbReference type="ARBA" id="ARBA00023242"/>
    </source>
</evidence>
<reference evidence="8" key="2">
    <citation type="journal article" date="2023" name="Commun. Biol.">
        <title>Intrasexual cuticular hydrocarbon dimorphism in a wasp sheds light on hydrocarbon biosynthesis genes in Hymenoptera.</title>
        <authorList>
            <person name="Moris V.C."/>
            <person name="Podsiadlowski L."/>
            <person name="Martin S."/>
            <person name="Oeyen J.P."/>
            <person name="Donath A."/>
            <person name="Petersen M."/>
            <person name="Wilbrandt J."/>
            <person name="Misof B."/>
            <person name="Liedtke D."/>
            <person name="Thamm M."/>
            <person name="Scheiner R."/>
            <person name="Schmitt T."/>
            <person name="Niehuis O."/>
        </authorList>
    </citation>
    <scope>NUCLEOTIDE SEQUENCE</scope>
    <source>
        <strain evidence="8">GBR_01_08_01A</strain>
    </source>
</reference>
<dbReference type="PANTHER" id="PTHR44313">
    <property type="entry name" value="DNAJ HOMOLOG SUBFAMILY C MEMBER 17"/>
    <property type="match status" value="1"/>
</dbReference>
<evidence type="ECO:0000256" key="4">
    <source>
        <dbReference type="ARBA" id="ARBA00023186"/>
    </source>
</evidence>
<dbReference type="Pfam" id="PF00226">
    <property type="entry name" value="DnaJ"/>
    <property type="match status" value="1"/>
</dbReference>
<dbReference type="InterPro" id="IPR052094">
    <property type="entry name" value="Pre-mRNA-splicing_ERAD"/>
</dbReference>
<proteinExistence type="predicted"/>
<dbReference type="SMART" id="SM00271">
    <property type="entry name" value="DnaJ"/>
    <property type="match status" value="1"/>
</dbReference>